<comment type="caution">
    <text evidence="10">Lacks conserved residue(s) required for the propagation of feature annotation.</text>
</comment>
<evidence type="ECO:0000256" key="9">
    <source>
        <dbReference type="ARBA" id="ARBA00049563"/>
    </source>
</evidence>
<evidence type="ECO:0000256" key="8">
    <source>
        <dbReference type="ARBA" id="ARBA00022842"/>
    </source>
</evidence>
<dbReference type="PANTHER" id="PTHR11088:SF60">
    <property type="entry name" value="TRNA DIMETHYLALLYLTRANSFERASE"/>
    <property type="match status" value="1"/>
</dbReference>
<evidence type="ECO:0000256" key="3">
    <source>
        <dbReference type="ARBA" id="ARBA00005842"/>
    </source>
</evidence>
<dbReference type="Gene3D" id="1.10.20.140">
    <property type="match status" value="1"/>
</dbReference>
<dbReference type="Pfam" id="PF01715">
    <property type="entry name" value="IPPT"/>
    <property type="match status" value="1"/>
</dbReference>
<dbReference type="Proteomes" id="UP000214588">
    <property type="component" value="Unassembled WGS sequence"/>
</dbReference>
<evidence type="ECO:0000256" key="12">
    <source>
        <dbReference type="RuleBase" id="RU003784"/>
    </source>
</evidence>
<comment type="function">
    <text evidence="2 10 12">Catalyzes the transfer of a dimethylallyl group onto the adenine at position 37 in tRNAs that read codons beginning with uridine, leading to the formation of N6-(dimethylallyl)adenosine (i(6)A).</text>
</comment>
<dbReference type="EC" id="2.5.1.75" evidence="10"/>
<dbReference type="OrthoDB" id="9776390at2"/>
<comment type="caution">
    <text evidence="14">The sequence shown here is derived from an EMBL/GenBank/DDBJ whole genome shotgun (WGS) entry which is preliminary data.</text>
</comment>
<feature type="site" description="Interaction with substrate tRNA" evidence="10">
    <location>
        <position position="105"/>
    </location>
</feature>
<dbReference type="GO" id="GO:0005524">
    <property type="term" value="F:ATP binding"/>
    <property type="evidence" value="ECO:0007669"/>
    <property type="project" value="UniProtKB-UniRule"/>
</dbReference>
<name>A0A226BY44_9FIRM</name>
<comment type="catalytic activity">
    <reaction evidence="9 10 11">
        <text>adenosine(37) in tRNA + dimethylallyl diphosphate = N(6)-dimethylallyladenosine(37) in tRNA + diphosphate</text>
        <dbReference type="Rhea" id="RHEA:26482"/>
        <dbReference type="Rhea" id="RHEA-COMP:10162"/>
        <dbReference type="Rhea" id="RHEA-COMP:10375"/>
        <dbReference type="ChEBI" id="CHEBI:33019"/>
        <dbReference type="ChEBI" id="CHEBI:57623"/>
        <dbReference type="ChEBI" id="CHEBI:74411"/>
        <dbReference type="ChEBI" id="CHEBI:74415"/>
        <dbReference type="EC" id="2.5.1.75"/>
    </reaction>
</comment>
<dbReference type="AlphaFoldDB" id="A0A226BY44"/>
<evidence type="ECO:0000256" key="10">
    <source>
        <dbReference type="HAMAP-Rule" id="MF_00185"/>
    </source>
</evidence>
<dbReference type="GO" id="GO:0006400">
    <property type="term" value="P:tRNA modification"/>
    <property type="evidence" value="ECO:0007669"/>
    <property type="project" value="TreeGrafter"/>
</dbReference>
<feature type="binding site" evidence="10">
    <location>
        <begin position="12"/>
        <end position="19"/>
    </location>
    <ligand>
        <name>ATP</name>
        <dbReference type="ChEBI" id="CHEBI:30616"/>
    </ligand>
</feature>
<dbReference type="PANTHER" id="PTHR11088">
    <property type="entry name" value="TRNA DIMETHYLALLYLTRANSFERASE"/>
    <property type="match status" value="1"/>
</dbReference>
<feature type="region of interest" description="Interaction with substrate tRNA" evidence="10">
    <location>
        <begin position="39"/>
        <end position="42"/>
    </location>
</feature>
<evidence type="ECO:0000313" key="15">
    <source>
        <dbReference type="Proteomes" id="UP000214588"/>
    </source>
</evidence>
<keyword evidence="7 10" id="KW-0067">ATP-binding</keyword>
<accession>A0A226BY44</accession>
<dbReference type="InterPro" id="IPR039657">
    <property type="entry name" value="Dimethylallyltransferase"/>
</dbReference>
<feature type="region of interest" description="Interaction with substrate tRNA" evidence="10">
    <location>
        <begin position="164"/>
        <end position="168"/>
    </location>
</feature>
<sequence>MLDAKPLLAIIGPTAVGKTAISLEVAKKIPINVEIISADSMQLYKQMDIGTAKPSTSDQQEITHHFIDSIDPSEDYSVGRYQEEAKQVIKDIYHRGNLPVVVGGTGLYVNALLYDYSLNALPKSSSYREELLERAKIQGLQALYNDLQNKDPEAAEKIHPNDKQRIIRALEVFYQTGEPISKRQQRKYSSPYNLLFFGLFMDRPLLYERIEKRVDKMIEQGLLGEVKSLLENGYTLELTAMKGLGYKEIGKYLQGEYTFDEAINILKKDTKRFAKRQLTWFRRDPNIKWYDLTNNNTGEISNKIVEKVLKEYFEKPRNI</sequence>
<dbReference type="InterPro" id="IPR027417">
    <property type="entry name" value="P-loop_NTPase"/>
</dbReference>
<comment type="subunit">
    <text evidence="10">Monomer.</text>
</comment>
<organism evidence="14 15">
    <name type="scientific">Natranaerobius trueperi</name>
    <dbReference type="NCBI Taxonomy" id="759412"/>
    <lineage>
        <taxon>Bacteria</taxon>
        <taxon>Bacillati</taxon>
        <taxon>Bacillota</taxon>
        <taxon>Clostridia</taxon>
        <taxon>Natranaerobiales</taxon>
        <taxon>Natranaerobiaceae</taxon>
        <taxon>Natranaerobius</taxon>
    </lineage>
</organism>
<dbReference type="NCBIfam" id="TIGR00174">
    <property type="entry name" value="miaA"/>
    <property type="match status" value="1"/>
</dbReference>
<dbReference type="EMBL" id="NIQC01000027">
    <property type="protein sequence ID" value="OWZ83119.1"/>
    <property type="molecule type" value="Genomic_DNA"/>
</dbReference>
<evidence type="ECO:0000313" key="14">
    <source>
        <dbReference type="EMBL" id="OWZ83119.1"/>
    </source>
</evidence>
<evidence type="ECO:0000256" key="1">
    <source>
        <dbReference type="ARBA" id="ARBA00001946"/>
    </source>
</evidence>
<evidence type="ECO:0000256" key="7">
    <source>
        <dbReference type="ARBA" id="ARBA00022840"/>
    </source>
</evidence>
<feature type="site" description="Interaction with substrate tRNA" evidence="10">
    <location>
        <position position="128"/>
    </location>
</feature>
<evidence type="ECO:0000256" key="6">
    <source>
        <dbReference type="ARBA" id="ARBA00022741"/>
    </source>
</evidence>
<evidence type="ECO:0000256" key="4">
    <source>
        <dbReference type="ARBA" id="ARBA00022679"/>
    </source>
</evidence>
<keyword evidence="6 10" id="KW-0547">Nucleotide-binding</keyword>
<evidence type="ECO:0000256" key="2">
    <source>
        <dbReference type="ARBA" id="ARBA00003213"/>
    </source>
</evidence>
<gene>
    <name evidence="10" type="primary">miaA</name>
    <name evidence="14" type="ORF">CDO51_10340</name>
</gene>
<keyword evidence="4 10" id="KW-0808">Transferase</keyword>
<dbReference type="SUPFAM" id="SSF52540">
    <property type="entry name" value="P-loop containing nucleoside triphosphate hydrolases"/>
    <property type="match status" value="2"/>
</dbReference>
<evidence type="ECO:0000256" key="11">
    <source>
        <dbReference type="RuleBase" id="RU003783"/>
    </source>
</evidence>
<dbReference type="InterPro" id="IPR018022">
    <property type="entry name" value="IPT"/>
</dbReference>
<dbReference type="Gene3D" id="3.40.50.300">
    <property type="entry name" value="P-loop containing nucleotide triphosphate hydrolases"/>
    <property type="match status" value="1"/>
</dbReference>
<protein>
    <recommendedName>
        <fullName evidence="10">tRNA dimethylallyltransferase</fullName>
        <ecNumber evidence="10">2.5.1.75</ecNumber>
    </recommendedName>
    <alternativeName>
        <fullName evidence="10">Dimethylallyl diphosphate:tRNA dimethylallyltransferase</fullName>
        <shortName evidence="10">DMAPP:tRNA dimethylallyltransferase</shortName>
        <shortName evidence="10">DMATase</shortName>
    </alternativeName>
    <alternativeName>
        <fullName evidence="10">Isopentenyl-diphosphate:tRNA isopentenyltransferase</fullName>
        <shortName evidence="10">IPP transferase</shortName>
        <shortName evidence="10">IPPT</shortName>
        <shortName evidence="10">IPTase</shortName>
    </alternativeName>
</protein>
<evidence type="ECO:0000256" key="5">
    <source>
        <dbReference type="ARBA" id="ARBA00022694"/>
    </source>
</evidence>
<dbReference type="HAMAP" id="MF_00185">
    <property type="entry name" value="IPP_trans"/>
    <property type="match status" value="1"/>
</dbReference>
<comment type="similarity">
    <text evidence="3 10 13">Belongs to the IPP transferase family.</text>
</comment>
<comment type="cofactor">
    <cofactor evidence="1 10">
        <name>Mg(2+)</name>
        <dbReference type="ChEBI" id="CHEBI:18420"/>
    </cofactor>
</comment>
<reference evidence="14 15" key="1">
    <citation type="submission" date="2017-06" db="EMBL/GenBank/DDBJ databases">
        <title>Draft Genome Sequence of Natranaerobius trueperi halophilic, alkalithermophilic bacteria from soda lakes.</title>
        <authorList>
            <person name="Zhao B."/>
        </authorList>
    </citation>
    <scope>NUCLEOTIDE SEQUENCE [LARGE SCALE GENOMIC DNA]</scope>
    <source>
        <strain evidence="14 15">DSM 18760</strain>
    </source>
</reference>
<proteinExistence type="inferred from homology"/>
<evidence type="ECO:0000256" key="13">
    <source>
        <dbReference type="RuleBase" id="RU003785"/>
    </source>
</evidence>
<dbReference type="FunFam" id="1.10.20.140:FF:000001">
    <property type="entry name" value="tRNA dimethylallyltransferase"/>
    <property type="match status" value="1"/>
</dbReference>
<feature type="binding site" evidence="10">
    <location>
        <begin position="14"/>
        <end position="19"/>
    </location>
    <ligand>
        <name>substrate</name>
    </ligand>
</feature>
<dbReference type="GO" id="GO:0052381">
    <property type="term" value="F:tRNA dimethylallyltransferase activity"/>
    <property type="evidence" value="ECO:0007669"/>
    <property type="project" value="UniProtKB-UniRule"/>
</dbReference>
<keyword evidence="8 10" id="KW-0460">Magnesium</keyword>
<keyword evidence="15" id="KW-1185">Reference proteome</keyword>
<keyword evidence="5 10" id="KW-0819">tRNA processing</keyword>